<dbReference type="InterPro" id="IPR002641">
    <property type="entry name" value="PNPLA_dom"/>
</dbReference>
<feature type="domain" description="PNPLA" evidence="6">
    <location>
        <begin position="5"/>
        <end position="200"/>
    </location>
</feature>
<feature type="region of interest" description="Disordered" evidence="5">
    <location>
        <begin position="245"/>
        <end position="269"/>
    </location>
</feature>
<dbReference type="PANTHER" id="PTHR14226:SF57">
    <property type="entry name" value="BLR7027 PROTEIN"/>
    <property type="match status" value="1"/>
</dbReference>
<evidence type="ECO:0000259" key="6">
    <source>
        <dbReference type="PROSITE" id="PS51635"/>
    </source>
</evidence>
<dbReference type="RefSeq" id="WP_389832716.1">
    <property type="nucleotide sequence ID" value="NZ_JBIAJP010000010.1"/>
</dbReference>
<evidence type="ECO:0000256" key="2">
    <source>
        <dbReference type="ARBA" id="ARBA00022963"/>
    </source>
</evidence>
<reference evidence="7 8" key="1">
    <citation type="submission" date="2024-10" db="EMBL/GenBank/DDBJ databases">
        <title>The Natural Products Discovery Center: Release of the First 8490 Sequenced Strains for Exploring Actinobacteria Biosynthetic Diversity.</title>
        <authorList>
            <person name="Kalkreuter E."/>
            <person name="Kautsar S.A."/>
            <person name="Yang D."/>
            <person name="Bader C.D."/>
            <person name="Teijaro C.N."/>
            <person name="Fluegel L."/>
            <person name="Davis C.M."/>
            <person name="Simpson J.R."/>
            <person name="Lauterbach L."/>
            <person name="Steele A.D."/>
            <person name="Gui C."/>
            <person name="Meng S."/>
            <person name="Li G."/>
            <person name="Viehrig K."/>
            <person name="Ye F."/>
            <person name="Su P."/>
            <person name="Kiefer A.F."/>
            <person name="Nichols A."/>
            <person name="Cepeda A.J."/>
            <person name="Yan W."/>
            <person name="Fan B."/>
            <person name="Jiang Y."/>
            <person name="Adhikari A."/>
            <person name="Zheng C.-J."/>
            <person name="Schuster L."/>
            <person name="Cowan T.M."/>
            <person name="Smanski M.J."/>
            <person name="Chevrette M.G."/>
            <person name="De Carvalho L.P.S."/>
            <person name="Shen B."/>
        </authorList>
    </citation>
    <scope>NUCLEOTIDE SEQUENCE [LARGE SCALE GENOMIC DNA]</scope>
    <source>
        <strain evidence="7 8">NPDC005497</strain>
    </source>
</reference>
<dbReference type="Pfam" id="PF01734">
    <property type="entry name" value="Patatin"/>
    <property type="match status" value="1"/>
</dbReference>
<dbReference type="EMBL" id="JBIAJP010000010">
    <property type="protein sequence ID" value="MFF0007554.1"/>
    <property type="molecule type" value="Genomic_DNA"/>
</dbReference>
<keyword evidence="1 4" id="KW-0378">Hydrolase</keyword>
<dbReference type="SUPFAM" id="SSF52151">
    <property type="entry name" value="FabD/lysophospholipase-like"/>
    <property type="match status" value="1"/>
</dbReference>
<dbReference type="PANTHER" id="PTHR14226">
    <property type="entry name" value="NEUROPATHY TARGET ESTERASE/SWISS CHEESE D.MELANOGASTER"/>
    <property type="match status" value="1"/>
</dbReference>
<keyword evidence="2 4" id="KW-0442">Lipid degradation</keyword>
<proteinExistence type="predicted"/>
<dbReference type="InterPro" id="IPR016035">
    <property type="entry name" value="Acyl_Trfase/lysoPLipase"/>
</dbReference>
<dbReference type="InterPro" id="IPR050301">
    <property type="entry name" value="NTE"/>
</dbReference>
<dbReference type="PROSITE" id="PS51635">
    <property type="entry name" value="PNPLA"/>
    <property type="match status" value="1"/>
</dbReference>
<evidence type="ECO:0000256" key="5">
    <source>
        <dbReference type="SAM" id="MobiDB-lite"/>
    </source>
</evidence>
<protein>
    <submittedName>
        <fullName evidence="7">Patatin-like phospholipase family protein</fullName>
    </submittedName>
</protein>
<comment type="caution">
    <text evidence="7">The sequence shown here is derived from an EMBL/GenBank/DDBJ whole genome shotgun (WGS) entry which is preliminary data.</text>
</comment>
<feature type="active site" description="Proton acceptor" evidence="4">
    <location>
        <position position="186"/>
    </location>
</feature>
<accession>A0ABW6N2R8</accession>
<name>A0ABW6N2R8_9ACTN</name>
<dbReference type="Proteomes" id="UP001601422">
    <property type="component" value="Unassembled WGS sequence"/>
</dbReference>
<keyword evidence="8" id="KW-1185">Reference proteome</keyword>
<feature type="active site" description="Nucleophile" evidence="4">
    <location>
        <position position="42"/>
    </location>
</feature>
<evidence type="ECO:0000256" key="4">
    <source>
        <dbReference type="PROSITE-ProRule" id="PRU01161"/>
    </source>
</evidence>
<evidence type="ECO:0000313" key="7">
    <source>
        <dbReference type="EMBL" id="MFF0007554.1"/>
    </source>
</evidence>
<feature type="short sequence motif" description="DGA/G" evidence="4">
    <location>
        <begin position="186"/>
        <end position="188"/>
    </location>
</feature>
<gene>
    <name evidence="7" type="ORF">ACFYQT_29520</name>
</gene>
<organism evidence="7 8">
    <name type="scientific">Streptomyces tibetensis</name>
    <dbReference type="NCBI Taxonomy" id="2382123"/>
    <lineage>
        <taxon>Bacteria</taxon>
        <taxon>Bacillati</taxon>
        <taxon>Actinomycetota</taxon>
        <taxon>Actinomycetes</taxon>
        <taxon>Kitasatosporales</taxon>
        <taxon>Streptomycetaceae</taxon>
        <taxon>Streptomyces</taxon>
    </lineage>
</organism>
<feature type="short sequence motif" description="GXSXG" evidence="4">
    <location>
        <begin position="40"/>
        <end position="44"/>
    </location>
</feature>
<dbReference type="Gene3D" id="3.40.1090.10">
    <property type="entry name" value="Cytosolic phospholipase A2 catalytic domain"/>
    <property type="match status" value="2"/>
</dbReference>
<sequence>MTDALVLGGGGVGGIAWTTGLLAGLADAGQDVTGADVIVGTSAGSVVAAQLGSGRPLEELYARQVDPALQAAEIMAEMDLDAFAAQMGAALDGAADVGEMRRAVGQLALRARTVPESRRRAVIESRLPSHEWPARTVRIVAVDAESGQQRVFDNDSGVSLVDAVAASCAVPGIWPPVTIDGRRYVDGGVRSVANADHAAGASRVLVLAPMGAVEPFPSDVPVERSIEELRARGAQVAVVEPDEASRAAVGPNALDPSTRRPVAEAGRAQGRALTVEWSGAVD</sequence>
<keyword evidence="3 4" id="KW-0443">Lipid metabolism</keyword>
<evidence type="ECO:0000256" key="3">
    <source>
        <dbReference type="ARBA" id="ARBA00023098"/>
    </source>
</evidence>
<evidence type="ECO:0000256" key="1">
    <source>
        <dbReference type="ARBA" id="ARBA00022801"/>
    </source>
</evidence>
<evidence type="ECO:0000313" key="8">
    <source>
        <dbReference type="Proteomes" id="UP001601422"/>
    </source>
</evidence>
<feature type="short sequence motif" description="GXGXXG" evidence="4">
    <location>
        <begin position="9"/>
        <end position="14"/>
    </location>
</feature>